<dbReference type="InterPro" id="IPR001322">
    <property type="entry name" value="Lamin_tail_dom"/>
</dbReference>
<feature type="transmembrane region" description="Helical" evidence="11">
    <location>
        <begin position="247"/>
        <end position="270"/>
    </location>
</feature>
<evidence type="ECO:0000259" key="13">
    <source>
        <dbReference type="PROSITE" id="PS50835"/>
    </source>
</evidence>
<dbReference type="PANTHER" id="PTHR24100">
    <property type="entry name" value="BUTYROPHILIN"/>
    <property type="match status" value="1"/>
</dbReference>
<dbReference type="OMA" id="RCHIPEK"/>
<feature type="chain" id="PRO_5025335360" description="Ig-like domain-containing protein" evidence="12">
    <location>
        <begin position="25"/>
        <end position="532"/>
    </location>
</feature>
<evidence type="ECO:0008006" key="17">
    <source>
        <dbReference type="Google" id="ProtNLM"/>
    </source>
</evidence>
<organism evidence="15 16">
    <name type="scientific">Oreochromis niloticus</name>
    <name type="common">Nile tilapia</name>
    <name type="synonym">Tilapia nilotica</name>
    <dbReference type="NCBI Taxonomy" id="8128"/>
    <lineage>
        <taxon>Eukaryota</taxon>
        <taxon>Metazoa</taxon>
        <taxon>Chordata</taxon>
        <taxon>Craniata</taxon>
        <taxon>Vertebrata</taxon>
        <taxon>Euteleostomi</taxon>
        <taxon>Actinopterygii</taxon>
        <taxon>Neopterygii</taxon>
        <taxon>Teleostei</taxon>
        <taxon>Neoteleostei</taxon>
        <taxon>Acanthomorphata</taxon>
        <taxon>Ovalentaria</taxon>
        <taxon>Cichlomorphae</taxon>
        <taxon>Cichliformes</taxon>
        <taxon>Cichlidae</taxon>
        <taxon>African cichlids</taxon>
        <taxon>Pseudocrenilabrinae</taxon>
        <taxon>Oreochromini</taxon>
        <taxon>Oreochromis</taxon>
    </lineage>
</organism>
<dbReference type="AlphaFoldDB" id="I3J7I0"/>
<feature type="region of interest" description="Disordered" evidence="10">
    <location>
        <begin position="335"/>
        <end position="421"/>
    </location>
</feature>
<keyword evidence="2 11" id="KW-0812">Transmembrane</keyword>
<keyword evidence="8" id="KW-0393">Immunoglobulin domain</keyword>
<feature type="compositionally biased region" description="Polar residues" evidence="10">
    <location>
        <begin position="404"/>
        <end position="421"/>
    </location>
</feature>
<dbReference type="InterPro" id="IPR050504">
    <property type="entry name" value="IgSF_BTN/MOG"/>
</dbReference>
<dbReference type="InParanoid" id="I3J7I0"/>
<feature type="compositionally biased region" description="Basic and acidic residues" evidence="10">
    <location>
        <begin position="335"/>
        <end position="403"/>
    </location>
</feature>
<feature type="domain" description="Ig-like" evidence="13">
    <location>
        <begin position="143"/>
        <end position="231"/>
    </location>
</feature>
<dbReference type="Pfam" id="PF07686">
    <property type="entry name" value="V-set"/>
    <property type="match status" value="1"/>
</dbReference>
<dbReference type="PANTHER" id="PTHR24100:SF151">
    <property type="entry name" value="ICOS LIGAND"/>
    <property type="match status" value="1"/>
</dbReference>
<dbReference type="Gene3D" id="2.60.40.10">
    <property type="entry name" value="Immunoglobulins"/>
    <property type="match status" value="2"/>
</dbReference>
<dbReference type="InterPro" id="IPR007110">
    <property type="entry name" value="Ig-like_dom"/>
</dbReference>
<feature type="domain" description="LTD" evidence="14">
    <location>
        <begin position="414"/>
        <end position="532"/>
    </location>
</feature>
<dbReference type="GO" id="GO:1903037">
    <property type="term" value="P:regulation of leukocyte cell-cell adhesion"/>
    <property type="evidence" value="ECO:0007669"/>
    <property type="project" value="UniProtKB-ARBA"/>
</dbReference>
<dbReference type="PROSITE" id="PS50835">
    <property type="entry name" value="IG_LIKE"/>
    <property type="match status" value="2"/>
</dbReference>
<keyword evidence="3 12" id="KW-0732">Signal</keyword>
<dbReference type="Gene3D" id="2.60.40.1260">
    <property type="entry name" value="Lamin Tail domain"/>
    <property type="match status" value="1"/>
</dbReference>
<reference evidence="15" key="2">
    <citation type="submission" date="2025-09" db="UniProtKB">
        <authorList>
            <consortium name="Ensembl"/>
        </authorList>
    </citation>
    <scope>IDENTIFICATION</scope>
</reference>
<keyword evidence="5 11" id="KW-0472">Membrane</keyword>
<evidence type="ECO:0000256" key="5">
    <source>
        <dbReference type="ARBA" id="ARBA00023136"/>
    </source>
</evidence>
<feature type="compositionally biased region" description="Basic and acidic residues" evidence="10">
    <location>
        <begin position="288"/>
        <end position="309"/>
    </location>
</feature>
<reference evidence="15" key="1">
    <citation type="submission" date="2025-08" db="UniProtKB">
        <authorList>
            <consortium name="Ensembl"/>
        </authorList>
    </citation>
    <scope>IDENTIFICATION</scope>
</reference>
<dbReference type="InterPro" id="IPR013783">
    <property type="entry name" value="Ig-like_fold"/>
</dbReference>
<dbReference type="Pfam" id="PF22705">
    <property type="entry name" value="C2-set_3"/>
    <property type="match status" value="1"/>
</dbReference>
<dbReference type="Proteomes" id="UP000005207">
    <property type="component" value="Unplaced"/>
</dbReference>
<evidence type="ECO:0000256" key="6">
    <source>
        <dbReference type="ARBA" id="ARBA00023157"/>
    </source>
</evidence>
<dbReference type="HOGENOM" id="CLU_013137_8_0_1"/>
<evidence type="ECO:0000313" key="15">
    <source>
        <dbReference type="Ensembl" id="ENSONIP00000004820.2"/>
    </source>
</evidence>
<dbReference type="PROSITE" id="PS51841">
    <property type="entry name" value="LTD"/>
    <property type="match status" value="1"/>
</dbReference>
<dbReference type="GO" id="GO:0050852">
    <property type="term" value="P:T cell receptor signaling pathway"/>
    <property type="evidence" value="ECO:0007669"/>
    <property type="project" value="TreeGrafter"/>
</dbReference>
<comment type="similarity">
    <text evidence="9">Belongs to the SKINT family.</text>
</comment>
<dbReference type="GO" id="GO:0050863">
    <property type="term" value="P:regulation of T cell activation"/>
    <property type="evidence" value="ECO:0007669"/>
    <property type="project" value="UniProtKB-ARBA"/>
</dbReference>
<dbReference type="GO" id="GO:0005102">
    <property type="term" value="F:signaling receptor binding"/>
    <property type="evidence" value="ECO:0007669"/>
    <property type="project" value="TreeGrafter"/>
</dbReference>
<evidence type="ECO:0000256" key="10">
    <source>
        <dbReference type="SAM" id="MobiDB-lite"/>
    </source>
</evidence>
<dbReference type="SUPFAM" id="SSF74853">
    <property type="entry name" value="Lamin A/C globular tail domain"/>
    <property type="match status" value="1"/>
</dbReference>
<dbReference type="InterPro" id="IPR036415">
    <property type="entry name" value="Lamin_tail_dom_sf"/>
</dbReference>
<dbReference type="InterPro" id="IPR003599">
    <property type="entry name" value="Ig_sub"/>
</dbReference>
<evidence type="ECO:0000256" key="9">
    <source>
        <dbReference type="ARBA" id="ARBA00038221"/>
    </source>
</evidence>
<accession>I3J7I0</accession>
<keyword evidence="4 11" id="KW-1133">Transmembrane helix</keyword>
<dbReference type="InterPro" id="IPR013106">
    <property type="entry name" value="Ig_V-set"/>
</dbReference>
<dbReference type="Ensembl" id="ENSONIT00000004823.2">
    <property type="protein sequence ID" value="ENSONIP00000004820.2"/>
    <property type="gene ID" value="ENSONIG00000003827.2"/>
</dbReference>
<dbReference type="GeneTree" id="ENSGT01050000244843"/>
<sequence>MAGLSFYSLSNCILHVLLVYYCQSRLIGPNQPITATAGEDITLQCHLVPGENVASMTLEWTRPDLDPRFVFLWRAGQDLINMKNPSYIGRSSLFTDELKHGNISLKLCKVKPADEGRYRCHIPEKNEEAFIELVVASSAVSSPVISLEGIDRDKTGVMLECKSEGWHPEPELLWLDGEGNLLSAGPTETLRGPDDLYTVSSRVTVEKRHSNNITCRVQQKQISKSRETHIHVPDEFFELTSSFSAPIVIGLAVSLAVSIILILIGVFFIWRQNKTNVRGAHCDAYKEQETANRPESDKTKRDQEQEKLMSQEIVPCDKNQHAAEEKLKEANEKLKEAHRQLEEKNAEISNMKKECEKNQHAAEKKLTEADKKLKEAHQELEKKHAEISNMKKEPDTSKPHPEKSQTSFEEQNKSGSANHSLKTGDITVVEVDRNGSYIRLKNTSSKNKLMSGWKLKLQINSDKPVTYEFKENFTLDAGKTLVLRKDAIKKPNETDADLLWIYLANWNIGDGVKIDLIGNTGEEQMLFKNKIM</sequence>
<dbReference type="InterPro" id="IPR036179">
    <property type="entry name" value="Ig-like_dom_sf"/>
</dbReference>
<dbReference type="eggNOG" id="ENOG502QSRZ">
    <property type="taxonomic scope" value="Eukaryota"/>
</dbReference>
<comment type="subcellular location">
    <subcellularLocation>
        <location evidence="1">Membrane</location>
    </subcellularLocation>
</comment>
<name>I3J7I0_ORENI</name>
<proteinExistence type="inferred from homology"/>
<evidence type="ECO:0000256" key="3">
    <source>
        <dbReference type="ARBA" id="ARBA00022729"/>
    </source>
</evidence>
<dbReference type="GO" id="GO:0042110">
    <property type="term" value="P:T cell activation"/>
    <property type="evidence" value="ECO:0007669"/>
    <property type="project" value="UniProtKB-ARBA"/>
</dbReference>
<evidence type="ECO:0000256" key="8">
    <source>
        <dbReference type="ARBA" id="ARBA00023319"/>
    </source>
</evidence>
<keyword evidence="6" id="KW-1015">Disulfide bond</keyword>
<dbReference type="GO" id="GO:0001817">
    <property type="term" value="P:regulation of cytokine production"/>
    <property type="evidence" value="ECO:0007669"/>
    <property type="project" value="TreeGrafter"/>
</dbReference>
<dbReference type="SUPFAM" id="SSF48726">
    <property type="entry name" value="Immunoglobulin"/>
    <property type="match status" value="2"/>
</dbReference>
<evidence type="ECO:0000256" key="4">
    <source>
        <dbReference type="ARBA" id="ARBA00022989"/>
    </source>
</evidence>
<feature type="signal peptide" evidence="12">
    <location>
        <begin position="1"/>
        <end position="24"/>
    </location>
</feature>
<evidence type="ECO:0000256" key="11">
    <source>
        <dbReference type="SAM" id="Phobius"/>
    </source>
</evidence>
<dbReference type="FunFam" id="2.60.40.10:FF:000142">
    <property type="entry name" value="V-set domain-containing T-cell activation inhibitor 1"/>
    <property type="match status" value="1"/>
</dbReference>
<keyword evidence="7" id="KW-0325">Glycoprotein</keyword>
<feature type="region of interest" description="Disordered" evidence="10">
    <location>
        <begin position="288"/>
        <end position="319"/>
    </location>
</feature>
<dbReference type="Pfam" id="PF00932">
    <property type="entry name" value="LTD"/>
    <property type="match status" value="1"/>
</dbReference>
<evidence type="ECO:0000256" key="2">
    <source>
        <dbReference type="ARBA" id="ARBA00022692"/>
    </source>
</evidence>
<evidence type="ECO:0000313" key="16">
    <source>
        <dbReference type="Proteomes" id="UP000005207"/>
    </source>
</evidence>
<evidence type="ECO:0000256" key="12">
    <source>
        <dbReference type="SAM" id="SignalP"/>
    </source>
</evidence>
<dbReference type="FunFam" id="2.60.40.10:FF:000088">
    <property type="entry name" value="Butyrophilin subfamily 1 member A1"/>
    <property type="match status" value="1"/>
</dbReference>
<evidence type="ECO:0000256" key="1">
    <source>
        <dbReference type="ARBA" id="ARBA00004370"/>
    </source>
</evidence>
<dbReference type="SMART" id="SM00409">
    <property type="entry name" value="IG"/>
    <property type="match status" value="1"/>
</dbReference>
<protein>
    <recommendedName>
        <fullName evidence="17">Ig-like domain-containing protein</fullName>
    </recommendedName>
</protein>
<evidence type="ECO:0000256" key="7">
    <source>
        <dbReference type="ARBA" id="ARBA00023180"/>
    </source>
</evidence>
<dbReference type="InterPro" id="IPR053896">
    <property type="entry name" value="BTN3A2-like_Ig-C"/>
</dbReference>
<keyword evidence="16" id="KW-1185">Reference proteome</keyword>
<evidence type="ECO:0000259" key="14">
    <source>
        <dbReference type="PROSITE" id="PS51841"/>
    </source>
</evidence>
<feature type="domain" description="Ig-like" evidence="13">
    <location>
        <begin position="38"/>
        <end position="136"/>
    </location>
</feature>
<dbReference type="GO" id="GO:0009897">
    <property type="term" value="C:external side of plasma membrane"/>
    <property type="evidence" value="ECO:0007669"/>
    <property type="project" value="TreeGrafter"/>
</dbReference>